<organism evidence="5 6">
    <name type="scientific">Anaeroselena agilis</name>
    <dbReference type="NCBI Taxonomy" id="3063788"/>
    <lineage>
        <taxon>Bacteria</taxon>
        <taxon>Bacillati</taxon>
        <taxon>Bacillota</taxon>
        <taxon>Negativicutes</taxon>
        <taxon>Acetonemataceae</taxon>
        <taxon>Anaeroselena</taxon>
    </lineage>
</organism>
<evidence type="ECO:0000256" key="3">
    <source>
        <dbReference type="ARBA" id="ARBA00022777"/>
    </source>
</evidence>
<evidence type="ECO:0000259" key="4">
    <source>
        <dbReference type="Pfam" id="PF14689"/>
    </source>
</evidence>
<dbReference type="EMBL" id="JAUOZS010000001">
    <property type="protein sequence ID" value="MDT8902245.1"/>
    <property type="molecule type" value="Genomic_DNA"/>
</dbReference>
<dbReference type="Pfam" id="PF14689">
    <property type="entry name" value="SPOB_a"/>
    <property type="match status" value="1"/>
</dbReference>
<keyword evidence="6" id="KW-1185">Reference proteome</keyword>
<feature type="domain" description="SpoOB alpha-helical" evidence="4">
    <location>
        <begin position="6"/>
        <end position="49"/>
    </location>
</feature>
<protein>
    <submittedName>
        <fullName evidence="5">Spo0B domain-containing protein</fullName>
    </submittedName>
</protein>
<keyword evidence="2" id="KW-0808">Transferase</keyword>
<dbReference type="InterPro" id="IPR016120">
    <property type="entry name" value="Sig_transdc_His_kin_SpoOB"/>
</dbReference>
<dbReference type="Gene3D" id="1.10.287.130">
    <property type="match status" value="1"/>
</dbReference>
<gene>
    <name evidence="5" type="ORF">Q4T40_13405</name>
</gene>
<keyword evidence="3" id="KW-0418">Kinase</keyword>
<keyword evidence="1" id="KW-0597">Phosphoprotein</keyword>
<reference evidence="5 6" key="1">
    <citation type="submission" date="2023-07" db="EMBL/GenBank/DDBJ databases">
        <title>The novel representative of Negativicutes class, Anaeroselena agilis gen. nov. sp. nov.</title>
        <authorList>
            <person name="Prokofeva M.I."/>
            <person name="Elcheninov A.G."/>
            <person name="Klyukina A."/>
            <person name="Kublanov I.V."/>
            <person name="Frolov E.N."/>
            <person name="Podosokorskaya O.A."/>
        </authorList>
    </citation>
    <scope>NUCLEOTIDE SEQUENCE [LARGE SCALE GENOMIC DNA]</scope>
    <source>
        <strain evidence="5 6">4137-cl</strain>
    </source>
</reference>
<dbReference type="InterPro" id="IPR039506">
    <property type="entry name" value="SPOB_a"/>
</dbReference>
<proteinExistence type="predicted"/>
<dbReference type="Proteomes" id="UP001254848">
    <property type="component" value="Unassembled WGS sequence"/>
</dbReference>
<evidence type="ECO:0000256" key="1">
    <source>
        <dbReference type="ARBA" id="ARBA00022553"/>
    </source>
</evidence>
<name>A0ABU3P0N0_9FIRM</name>
<dbReference type="RefSeq" id="WP_413780731.1">
    <property type="nucleotide sequence ID" value="NZ_JAUOZS010000001.1"/>
</dbReference>
<sequence length="72" mass="8189">MAEEVCEELVRALRAQRHDFINHIQVVHALLQLGRTEKALAYLDDLAKDPEFLAGPLRQHVRQPSCRRTAGS</sequence>
<evidence type="ECO:0000313" key="6">
    <source>
        <dbReference type="Proteomes" id="UP001254848"/>
    </source>
</evidence>
<dbReference type="SUPFAM" id="SSF55890">
    <property type="entry name" value="Sporulation response regulatory protein Spo0B"/>
    <property type="match status" value="1"/>
</dbReference>
<comment type="caution">
    <text evidence="5">The sequence shown here is derived from an EMBL/GenBank/DDBJ whole genome shotgun (WGS) entry which is preliminary data.</text>
</comment>
<accession>A0ABU3P0N0</accession>
<evidence type="ECO:0000313" key="5">
    <source>
        <dbReference type="EMBL" id="MDT8902245.1"/>
    </source>
</evidence>
<evidence type="ECO:0000256" key="2">
    <source>
        <dbReference type="ARBA" id="ARBA00022679"/>
    </source>
</evidence>